<feature type="binding site" evidence="8">
    <location>
        <position position="79"/>
    </location>
    <ligand>
        <name>substrate</name>
    </ligand>
</feature>
<dbReference type="NCBIfam" id="TIGR01088">
    <property type="entry name" value="aroQ"/>
    <property type="match status" value="1"/>
</dbReference>
<comment type="function">
    <text evidence="8">Catalyzes a trans-dehydration via an enolate intermediate.</text>
</comment>
<protein>
    <recommendedName>
        <fullName evidence="5 8">3-dehydroquinate dehydratase</fullName>
        <shortName evidence="8">3-dehydroquinase</shortName>
        <ecNumber evidence="5 8">4.2.1.10</ecNumber>
    </recommendedName>
    <alternativeName>
        <fullName evidence="8">Type II DHQase</fullName>
    </alternativeName>
</protein>
<evidence type="ECO:0000313" key="9">
    <source>
        <dbReference type="EMBL" id="MDS1268978.1"/>
    </source>
</evidence>
<comment type="similarity">
    <text evidence="3 8">Belongs to the type-II 3-dehydroquinase family.</text>
</comment>
<accession>A0ABU2H100</accession>
<feature type="binding site" evidence="8">
    <location>
        <position position="85"/>
    </location>
    <ligand>
        <name>substrate</name>
    </ligand>
</feature>
<feature type="active site" description="Proton acceptor" evidence="8">
    <location>
        <position position="29"/>
    </location>
</feature>
<feature type="binding site" evidence="8">
    <location>
        <position position="92"/>
    </location>
    <ligand>
        <name>substrate</name>
    </ligand>
</feature>
<evidence type="ECO:0000256" key="2">
    <source>
        <dbReference type="ARBA" id="ARBA00004902"/>
    </source>
</evidence>
<dbReference type="SUPFAM" id="SSF52304">
    <property type="entry name" value="Type II 3-dehydroquinate dehydratase"/>
    <property type="match status" value="1"/>
</dbReference>
<dbReference type="Pfam" id="PF01220">
    <property type="entry name" value="DHquinase_II"/>
    <property type="match status" value="1"/>
</dbReference>
<organism evidence="9 10">
    <name type="scientific">Lipingzhangella rawalii</name>
    <dbReference type="NCBI Taxonomy" id="2055835"/>
    <lineage>
        <taxon>Bacteria</taxon>
        <taxon>Bacillati</taxon>
        <taxon>Actinomycetota</taxon>
        <taxon>Actinomycetes</taxon>
        <taxon>Streptosporangiales</taxon>
        <taxon>Nocardiopsidaceae</taxon>
        <taxon>Lipingzhangella</taxon>
    </lineage>
</organism>
<keyword evidence="7 8" id="KW-0456">Lyase</keyword>
<dbReference type="InterPro" id="IPR018509">
    <property type="entry name" value="DHquinase_II_CS"/>
</dbReference>
<keyword evidence="8" id="KW-0028">Amino-acid biosynthesis</keyword>
<dbReference type="PIRSF" id="PIRSF001399">
    <property type="entry name" value="DHquinase_II"/>
    <property type="match status" value="1"/>
</dbReference>
<keyword evidence="10" id="KW-1185">Reference proteome</keyword>
<dbReference type="NCBIfam" id="NF003806">
    <property type="entry name" value="PRK05395.1-3"/>
    <property type="match status" value="1"/>
</dbReference>
<name>A0ABU2H100_9ACTN</name>
<feature type="site" description="Transition state stabilizer" evidence="8">
    <location>
        <position position="24"/>
    </location>
</feature>
<feature type="active site" description="Proton donor" evidence="8">
    <location>
        <position position="105"/>
    </location>
</feature>
<proteinExistence type="inferred from homology"/>
<dbReference type="Gene3D" id="3.40.50.9100">
    <property type="entry name" value="Dehydroquinase, class II"/>
    <property type="match status" value="1"/>
</dbReference>
<dbReference type="RefSeq" id="WP_310910489.1">
    <property type="nucleotide sequence ID" value="NZ_JAVLVT010000001.1"/>
</dbReference>
<sequence>MAESGERPTVLLLNGPNLNLLGQRDPHQYGSTTLPQVEQRLRDLGAELGVRVTCVQSNHEGELVEQVHAAHGSAGIVCNPGAYAHTSVALRDAVDAVPTPYVEVHISNVYARESFRHTSLTAAVASGYIVGCGVFGYELGLRAVIERWTSGQE</sequence>
<dbReference type="EMBL" id="JAVLVT010000001">
    <property type="protein sequence ID" value="MDS1268978.1"/>
    <property type="molecule type" value="Genomic_DNA"/>
</dbReference>
<comment type="subunit">
    <text evidence="4 8">Homododecamer.</text>
</comment>
<comment type="catalytic activity">
    <reaction evidence="1 8">
        <text>3-dehydroquinate = 3-dehydroshikimate + H2O</text>
        <dbReference type="Rhea" id="RHEA:21096"/>
        <dbReference type="ChEBI" id="CHEBI:15377"/>
        <dbReference type="ChEBI" id="CHEBI:16630"/>
        <dbReference type="ChEBI" id="CHEBI:32364"/>
        <dbReference type="EC" id="4.2.1.10"/>
    </reaction>
</comment>
<reference evidence="10" key="1">
    <citation type="submission" date="2023-07" db="EMBL/GenBank/DDBJ databases">
        <title>Novel species in the genus Lipingzhangella isolated from Sambhar Salt Lake.</title>
        <authorList>
            <person name="Jiya N."/>
            <person name="Kajale S."/>
            <person name="Sharma A."/>
        </authorList>
    </citation>
    <scope>NUCLEOTIDE SEQUENCE [LARGE SCALE GENOMIC DNA]</scope>
    <source>
        <strain evidence="10">LS1_29</strain>
    </source>
</reference>
<evidence type="ECO:0000256" key="4">
    <source>
        <dbReference type="ARBA" id="ARBA00011193"/>
    </source>
</evidence>
<comment type="pathway">
    <text evidence="2 8">Metabolic intermediate biosynthesis; chorismate biosynthesis; chorismate from D-erythrose 4-phosphate and phosphoenolpyruvate: step 3/7.</text>
</comment>
<evidence type="ECO:0000256" key="7">
    <source>
        <dbReference type="ARBA" id="ARBA00023239"/>
    </source>
</evidence>
<dbReference type="InterPro" id="IPR001874">
    <property type="entry name" value="DHquinase_II"/>
</dbReference>
<dbReference type="PANTHER" id="PTHR21272">
    <property type="entry name" value="CATABOLIC 3-DEHYDROQUINASE"/>
    <property type="match status" value="1"/>
</dbReference>
<keyword evidence="6 8" id="KW-0057">Aromatic amino acid biosynthesis</keyword>
<feature type="binding site" evidence="8">
    <location>
        <begin position="106"/>
        <end position="107"/>
    </location>
    <ligand>
        <name>substrate</name>
    </ligand>
</feature>
<evidence type="ECO:0000313" key="10">
    <source>
        <dbReference type="Proteomes" id="UP001250214"/>
    </source>
</evidence>
<dbReference type="GO" id="GO:0003855">
    <property type="term" value="F:3-dehydroquinate dehydratase activity"/>
    <property type="evidence" value="ECO:0007669"/>
    <property type="project" value="UniProtKB-EC"/>
</dbReference>
<dbReference type="PANTHER" id="PTHR21272:SF3">
    <property type="entry name" value="CATABOLIC 3-DEHYDROQUINASE"/>
    <property type="match status" value="1"/>
</dbReference>
<gene>
    <name evidence="8 9" type="primary">aroQ</name>
    <name evidence="9" type="ORF">RIF23_01575</name>
</gene>
<evidence type="ECO:0000256" key="3">
    <source>
        <dbReference type="ARBA" id="ARBA00011037"/>
    </source>
</evidence>
<evidence type="ECO:0000256" key="5">
    <source>
        <dbReference type="ARBA" id="ARBA00012060"/>
    </source>
</evidence>
<dbReference type="InterPro" id="IPR036441">
    <property type="entry name" value="DHquinase_II_sf"/>
</dbReference>
<feature type="binding site" evidence="8">
    <location>
        <position position="116"/>
    </location>
    <ligand>
        <name>substrate</name>
    </ligand>
</feature>
<dbReference type="PROSITE" id="PS01029">
    <property type="entry name" value="DEHYDROQUINASE_II"/>
    <property type="match status" value="1"/>
</dbReference>
<evidence type="ECO:0000256" key="1">
    <source>
        <dbReference type="ARBA" id="ARBA00001864"/>
    </source>
</evidence>
<dbReference type="HAMAP" id="MF_00169">
    <property type="entry name" value="AroQ"/>
    <property type="match status" value="1"/>
</dbReference>
<evidence type="ECO:0000256" key="8">
    <source>
        <dbReference type="HAMAP-Rule" id="MF_00169"/>
    </source>
</evidence>
<evidence type="ECO:0000256" key="6">
    <source>
        <dbReference type="ARBA" id="ARBA00023141"/>
    </source>
</evidence>
<dbReference type="EC" id="4.2.1.10" evidence="5 8"/>
<dbReference type="NCBIfam" id="NF003807">
    <property type="entry name" value="PRK05395.1-4"/>
    <property type="match status" value="1"/>
</dbReference>
<dbReference type="NCBIfam" id="NF003805">
    <property type="entry name" value="PRK05395.1-2"/>
    <property type="match status" value="1"/>
</dbReference>
<dbReference type="Proteomes" id="UP001250214">
    <property type="component" value="Unassembled WGS sequence"/>
</dbReference>
<comment type="caution">
    <text evidence="9">The sequence shown here is derived from an EMBL/GenBank/DDBJ whole genome shotgun (WGS) entry which is preliminary data.</text>
</comment>
<dbReference type="CDD" id="cd00466">
    <property type="entry name" value="DHQase_II"/>
    <property type="match status" value="1"/>
</dbReference>